<dbReference type="WBParaSite" id="EEL_0000077701-mRNA-1">
    <property type="protein sequence ID" value="EEL_0000077701-mRNA-1"/>
    <property type="gene ID" value="EEL_0000077701"/>
</dbReference>
<name>A0A0R3RH67_9BILA</name>
<reference evidence="2" key="1">
    <citation type="submission" date="2017-02" db="UniProtKB">
        <authorList>
            <consortium name="WormBaseParasite"/>
        </authorList>
    </citation>
    <scope>IDENTIFICATION</scope>
</reference>
<keyword evidence="1" id="KW-1185">Reference proteome</keyword>
<evidence type="ECO:0000313" key="1">
    <source>
        <dbReference type="Proteomes" id="UP000050640"/>
    </source>
</evidence>
<accession>A0A0R3RH67</accession>
<dbReference type="AlphaFoldDB" id="A0A0R3RH67"/>
<evidence type="ECO:0000313" key="2">
    <source>
        <dbReference type="WBParaSite" id="EEL_0000077701-mRNA-1"/>
    </source>
</evidence>
<dbReference type="Proteomes" id="UP000050640">
    <property type="component" value="Unplaced"/>
</dbReference>
<sequence length="151" mass="17423">MITTLILATQAALATEKFPPRRSGRSSGAIPKGIAVAAGRIIQRCTEQRETSTSCVWYLQQTTIKEWRIYLPECINRKVFVLVAGTSSCSTRIHDCTEDRSTGAPRPRLVLEVLRRLHLWEEKRTHIYFFIPGKQLLKFEQRNLQLKKRKI</sequence>
<proteinExistence type="predicted"/>
<protein>
    <submittedName>
        <fullName evidence="2">Secreted protein</fullName>
    </submittedName>
</protein>
<organism evidence="1 2">
    <name type="scientific">Elaeophora elaphi</name>
    <dbReference type="NCBI Taxonomy" id="1147741"/>
    <lineage>
        <taxon>Eukaryota</taxon>
        <taxon>Metazoa</taxon>
        <taxon>Ecdysozoa</taxon>
        <taxon>Nematoda</taxon>
        <taxon>Chromadorea</taxon>
        <taxon>Rhabditida</taxon>
        <taxon>Spirurina</taxon>
        <taxon>Spiruromorpha</taxon>
        <taxon>Filarioidea</taxon>
        <taxon>Onchocercidae</taxon>
        <taxon>Elaeophora</taxon>
    </lineage>
</organism>